<dbReference type="Gene3D" id="1.20.58.220">
    <property type="entry name" value="Phosphate transport system protein phou homolog 2, domain 2"/>
    <property type="match status" value="1"/>
</dbReference>
<evidence type="ECO:0000259" key="8">
    <source>
        <dbReference type="Pfam" id="PF01895"/>
    </source>
</evidence>
<feature type="transmembrane region" description="Helical" evidence="7">
    <location>
        <begin position="204"/>
        <end position="226"/>
    </location>
</feature>
<keyword evidence="5 7" id="KW-0472">Membrane</keyword>
<dbReference type="InterPro" id="IPR038078">
    <property type="entry name" value="PhoU-like_sf"/>
</dbReference>
<reference evidence="9 10" key="1">
    <citation type="submission" date="2019-08" db="EMBL/GenBank/DDBJ databases">
        <authorList>
            <person name="Peeters C."/>
        </authorList>
    </citation>
    <scope>NUCLEOTIDE SEQUENCE [LARGE SCALE GENOMIC DNA]</scope>
    <source>
        <strain evidence="9 10">LMG 31116</strain>
    </source>
</reference>
<dbReference type="GO" id="GO:0044341">
    <property type="term" value="P:sodium-dependent phosphate transport"/>
    <property type="evidence" value="ECO:0007669"/>
    <property type="project" value="InterPro"/>
</dbReference>
<feature type="transmembrane region" description="Helical" evidence="7">
    <location>
        <begin position="176"/>
        <end position="198"/>
    </location>
</feature>
<dbReference type="NCBIfam" id="NF037997">
    <property type="entry name" value="Na_Pi_symport"/>
    <property type="match status" value="1"/>
</dbReference>
<dbReference type="PANTHER" id="PTHR10010:SF39">
    <property type="entry name" value="PHOU DOMAIN-CONTAINING PROTEIN"/>
    <property type="match status" value="1"/>
</dbReference>
<dbReference type="PANTHER" id="PTHR10010">
    <property type="entry name" value="SOLUTE CARRIER FAMILY 34 SODIUM PHOSPHATE , MEMBER 2-RELATED"/>
    <property type="match status" value="1"/>
</dbReference>
<dbReference type="GO" id="GO:0005436">
    <property type="term" value="F:sodium:phosphate symporter activity"/>
    <property type="evidence" value="ECO:0007669"/>
    <property type="project" value="InterPro"/>
</dbReference>
<feature type="transmembrane region" description="Helical" evidence="7">
    <location>
        <begin position="65"/>
        <end position="87"/>
    </location>
</feature>
<dbReference type="Proteomes" id="UP000368474">
    <property type="component" value="Unassembled WGS sequence"/>
</dbReference>
<feature type="transmembrane region" description="Helical" evidence="7">
    <location>
        <begin position="99"/>
        <end position="121"/>
    </location>
</feature>
<protein>
    <submittedName>
        <fullName evidence="9">Membrane protein</fullName>
    </submittedName>
</protein>
<feature type="compositionally biased region" description="Basic and acidic residues" evidence="6">
    <location>
        <begin position="544"/>
        <end position="559"/>
    </location>
</feature>
<evidence type="ECO:0000256" key="7">
    <source>
        <dbReference type="SAM" id="Phobius"/>
    </source>
</evidence>
<feature type="domain" description="PhoU" evidence="8">
    <location>
        <begin position="340"/>
        <end position="424"/>
    </location>
</feature>
<comment type="subcellular location">
    <subcellularLocation>
        <location evidence="1">Cell membrane</location>
        <topology evidence="1">Multi-pass membrane protein</topology>
    </subcellularLocation>
</comment>
<name>A0A5E4SXY8_9BURK</name>
<evidence type="ECO:0000256" key="3">
    <source>
        <dbReference type="ARBA" id="ARBA00022692"/>
    </source>
</evidence>
<feature type="transmembrane region" description="Helical" evidence="7">
    <location>
        <begin position="6"/>
        <end position="29"/>
    </location>
</feature>
<evidence type="ECO:0000313" key="9">
    <source>
        <dbReference type="EMBL" id="VVD79922.1"/>
    </source>
</evidence>
<evidence type="ECO:0000256" key="4">
    <source>
        <dbReference type="ARBA" id="ARBA00022989"/>
    </source>
</evidence>
<evidence type="ECO:0000256" key="5">
    <source>
        <dbReference type="ARBA" id="ARBA00023136"/>
    </source>
</evidence>
<dbReference type="InterPro" id="IPR004633">
    <property type="entry name" value="NaPi_cotrn-rel/YqeW-like"/>
</dbReference>
<dbReference type="NCBIfam" id="TIGR01013">
    <property type="entry name" value="2a58"/>
    <property type="match status" value="1"/>
</dbReference>
<dbReference type="EMBL" id="CABPSD010000002">
    <property type="protein sequence ID" value="VVD79922.1"/>
    <property type="molecule type" value="Genomic_DNA"/>
</dbReference>
<accession>A0A5E4SXY8</accession>
<feature type="compositionally biased region" description="Low complexity" evidence="6">
    <location>
        <begin position="560"/>
        <end position="574"/>
    </location>
</feature>
<organism evidence="9 10">
    <name type="scientific">Pandoraea morbifera</name>
    <dbReference type="NCBI Taxonomy" id="2508300"/>
    <lineage>
        <taxon>Bacteria</taxon>
        <taxon>Pseudomonadati</taxon>
        <taxon>Pseudomonadota</taxon>
        <taxon>Betaproteobacteria</taxon>
        <taxon>Burkholderiales</taxon>
        <taxon>Burkholderiaceae</taxon>
        <taxon>Pandoraea</taxon>
    </lineage>
</organism>
<dbReference type="InterPro" id="IPR003841">
    <property type="entry name" value="Na/Pi_transpt"/>
</dbReference>
<dbReference type="InterPro" id="IPR026022">
    <property type="entry name" value="PhoU_dom"/>
</dbReference>
<dbReference type="SUPFAM" id="SSF109755">
    <property type="entry name" value="PhoU-like"/>
    <property type="match status" value="1"/>
</dbReference>
<dbReference type="Pfam" id="PF01895">
    <property type="entry name" value="PhoU"/>
    <property type="match status" value="1"/>
</dbReference>
<keyword evidence="4 7" id="KW-1133">Transmembrane helix</keyword>
<dbReference type="GO" id="GO:0005886">
    <property type="term" value="C:plasma membrane"/>
    <property type="evidence" value="ECO:0007669"/>
    <property type="project" value="UniProtKB-SubCell"/>
</dbReference>
<evidence type="ECO:0000256" key="6">
    <source>
        <dbReference type="SAM" id="MobiDB-lite"/>
    </source>
</evidence>
<dbReference type="RefSeq" id="WP_150565783.1">
    <property type="nucleotide sequence ID" value="NZ_CABPSD010000002.1"/>
</dbReference>
<evidence type="ECO:0000256" key="1">
    <source>
        <dbReference type="ARBA" id="ARBA00004651"/>
    </source>
</evidence>
<proteinExistence type="predicted"/>
<feature type="transmembrane region" description="Helical" evidence="7">
    <location>
        <begin position="238"/>
        <end position="256"/>
    </location>
</feature>
<feature type="transmembrane region" description="Helical" evidence="7">
    <location>
        <begin position="41"/>
        <end position="59"/>
    </location>
</feature>
<feature type="transmembrane region" description="Helical" evidence="7">
    <location>
        <begin position="133"/>
        <end position="155"/>
    </location>
</feature>
<dbReference type="AlphaFoldDB" id="A0A5E4SXY8"/>
<keyword evidence="2" id="KW-1003">Cell membrane</keyword>
<evidence type="ECO:0000256" key="2">
    <source>
        <dbReference type="ARBA" id="ARBA00022475"/>
    </source>
</evidence>
<feature type="transmembrane region" description="Helical" evidence="7">
    <location>
        <begin position="276"/>
        <end position="294"/>
    </location>
</feature>
<evidence type="ECO:0000313" key="10">
    <source>
        <dbReference type="Proteomes" id="UP000368474"/>
    </source>
</evidence>
<keyword evidence="10" id="KW-1185">Reference proteome</keyword>
<keyword evidence="3 7" id="KW-0812">Transmembrane</keyword>
<dbReference type="Pfam" id="PF02690">
    <property type="entry name" value="Na_Pi_cotrans"/>
    <property type="match status" value="2"/>
</dbReference>
<dbReference type="NCBIfam" id="TIGR00704">
    <property type="entry name" value="NaPi_cotrn_rel"/>
    <property type="match status" value="1"/>
</dbReference>
<gene>
    <name evidence="9" type="ORF">PMO31116_01041</name>
</gene>
<sequence>MLTLLNLLSGVAMLIWGTHIVRTGVLRVYGADLRRILSHSISNRFLAFAAGVLVTGLVQSSNATALIVSSFGAQGLIALAPALSIMLGADVGTALMARVLTFDLHWLSPLLIFFGVIFFLSRKQTRAGQLGRVSIGLGLIVLALQLIVAATTPMTEAAGVKVLFGSLTGDVMLDTLIGALFAMVSYSSLAAVLLTATLASSGVISLKVALCLVIGANLGSGMLAMLTSAGQNAAGRRVVFGSLIFKLIGCVLVLPFVDYAPHLVAWISDAPAQAVVNFHVLYNLIRCLVFLAFTEPMARLCERLLAEKPEADGTTRARHLDESALEMPSLALANATRETLRMGDIVEQMLNGLLDVIRSNDVVRARETRRLDDDVDHLYTAVKLYLTRVSRENLSEQDSRRWTDIISLTINLEHAGDIIERMVTEVEEKKISHKLSFSEAGLQEICDMHARLVTNLQLGLSVFLNTDLKSAQRLMAEKESFRDLERAYSYTHLNRLAGQSVQSIETSSLHLDIISDMKRLNSLFCSTAYPVLDDAGALRKSRMRDKPKDATKPPKEAKASKLAALADVATAAAPGSRDDNESSHDGPEPAGHPHPVR</sequence>
<feature type="compositionally biased region" description="Basic and acidic residues" evidence="6">
    <location>
        <begin position="576"/>
        <end position="587"/>
    </location>
</feature>
<feature type="region of interest" description="Disordered" evidence="6">
    <location>
        <begin position="540"/>
        <end position="597"/>
    </location>
</feature>